<dbReference type="InterPro" id="IPR014017">
    <property type="entry name" value="DNA_helicase_UvrD-like_C"/>
</dbReference>
<feature type="domain" description="UvrD-like helicase ATP-binding" evidence="15">
    <location>
        <begin position="4"/>
        <end position="479"/>
    </location>
</feature>
<keyword evidence="4 13" id="KW-0378">Hydrolase</keyword>
<comment type="caution">
    <text evidence="17">The sequence shown here is derived from an EMBL/GenBank/DDBJ whole genome shotgun (WGS) entry which is preliminary data.</text>
</comment>
<dbReference type="EC" id="5.6.2.4" evidence="13"/>
<feature type="binding site" evidence="14">
    <location>
        <begin position="25"/>
        <end position="32"/>
    </location>
    <ligand>
        <name>ATP</name>
        <dbReference type="ChEBI" id="CHEBI:30616"/>
    </ligand>
</feature>
<proteinExistence type="inferred from homology"/>
<dbReference type="CDD" id="cd17932">
    <property type="entry name" value="DEXQc_UvrD"/>
    <property type="match status" value="1"/>
</dbReference>
<feature type="domain" description="UvrD-like helicase C-terminal" evidence="16">
    <location>
        <begin position="506"/>
        <end position="799"/>
    </location>
</feature>
<dbReference type="GO" id="GO:0033202">
    <property type="term" value="C:DNA helicase complex"/>
    <property type="evidence" value="ECO:0007669"/>
    <property type="project" value="TreeGrafter"/>
</dbReference>
<comment type="catalytic activity">
    <reaction evidence="12 13">
        <text>ATP + H2O = ADP + phosphate + H(+)</text>
        <dbReference type="Rhea" id="RHEA:13065"/>
        <dbReference type="ChEBI" id="CHEBI:15377"/>
        <dbReference type="ChEBI" id="CHEBI:15378"/>
        <dbReference type="ChEBI" id="CHEBI:30616"/>
        <dbReference type="ChEBI" id="CHEBI:43474"/>
        <dbReference type="ChEBI" id="CHEBI:456216"/>
        <dbReference type="EC" id="5.6.2.4"/>
    </reaction>
</comment>
<evidence type="ECO:0000256" key="4">
    <source>
        <dbReference type="ARBA" id="ARBA00022801"/>
    </source>
</evidence>
<evidence type="ECO:0000259" key="16">
    <source>
        <dbReference type="PROSITE" id="PS51217"/>
    </source>
</evidence>
<keyword evidence="10 13" id="KW-0413">Isomerase</keyword>
<dbReference type="InterPro" id="IPR014152">
    <property type="entry name" value="AddA"/>
</dbReference>
<comment type="function">
    <text evidence="13">The heterodimer acts as both an ATP-dependent DNA helicase and an ATP-dependent, dual-direction single-stranded exonuclease. Recognizes the chi site generating a DNA molecule suitable for the initiation of homologous recombination. The AddA nuclease domain is required for chi fragment generation; this subunit has the helicase and 3' -&gt; 5' nuclease activities.</text>
</comment>
<dbReference type="InterPro" id="IPR000212">
    <property type="entry name" value="DNA_helicase_UvrD/REP"/>
</dbReference>
<accession>A0A0R1GXL6</accession>
<dbReference type="InterPro" id="IPR011335">
    <property type="entry name" value="Restrct_endonuc-II-like"/>
</dbReference>
<dbReference type="GO" id="GO:0008408">
    <property type="term" value="F:3'-5' exonuclease activity"/>
    <property type="evidence" value="ECO:0007669"/>
    <property type="project" value="UniProtKB-UniRule"/>
</dbReference>
<dbReference type="Pfam" id="PF00580">
    <property type="entry name" value="UvrD-helicase"/>
    <property type="match status" value="1"/>
</dbReference>
<dbReference type="EC" id="3.1.-.-" evidence="13"/>
<keyword evidence="3 13" id="KW-0227">DNA damage</keyword>
<evidence type="ECO:0000256" key="9">
    <source>
        <dbReference type="ARBA" id="ARBA00023204"/>
    </source>
</evidence>
<dbReference type="SUPFAM" id="SSF52540">
    <property type="entry name" value="P-loop containing nucleoside triphosphate hydrolases"/>
    <property type="match status" value="1"/>
</dbReference>
<evidence type="ECO:0000256" key="6">
    <source>
        <dbReference type="ARBA" id="ARBA00022839"/>
    </source>
</evidence>
<dbReference type="PROSITE" id="PS51198">
    <property type="entry name" value="UVRD_HELICASE_ATP_BIND"/>
    <property type="match status" value="1"/>
</dbReference>
<comment type="subunit">
    <text evidence="13">Heterodimer of AddA and AddB/RexB.</text>
</comment>
<dbReference type="PATRIC" id="fig|1423722.3.peg.195"/>
<dbReference type="Gene3D" id="3.40.50.300">
    <property type="entry name" value="P-loop containing nucleotide triphosphate hydrolases"/>
    <property type="match status" value="4"/>
</dbReference>
<dbReference type="GO" id="GO:0043138">
    <property type="term" value="F:3'-5' DNA helicase activity"/>
    <property type="evidence" value="ECO:0007669"/>
    <property type="project" value="UniProtKB-UniRule"/>
</dbReference>
<evidence type="ECO:0000256" key="10">
    <source>
        <dbReference type="ARBA" id="ARBA00023235"/>
    </source>
</evidence>
<reference evidence="17 18" key="1">
    <citation type="journal article" date="2015" name="Genome Announc.">
        <title>Expanding the biotechnology potential of lactobacilli through comparative genomics of 213 strains and associated genera.</title>
        <authorList>
            <person name="Sun Z."/>
            <person name="Harris H.M."/>
            <person name="McCann A."/>
            <person name="Guo C."/>
            <person name="Argimon S."/>
            <person name="Zhang W."/>
            <person name="Yang X."/>
            <person name="Jeffery I.B."/>
            <person name="Cooney J.C."/>
            <person name="Kagawa T.F."/>
            <person name="Liu W."/>
            <person name="Song Y."/>
            <person name="Salvetti E."/>
            <person name="Wrobel A."/>
            <person name="Rasinkangas P."/>
            <person name="Parkhill J."/>
            <person name="Rea M.C."/>
            <person name="O'Sullivan O."/>
            <person name="Ritari J."/>
            <person name="Douillard F.P."/>
            <person name="Paul Ross R."/>
            <person name="Yang R."/>
            <person name="Briner A.E."/>
            <person name="Felis G.E."/>
            <person name="de Vos W.M."/>
            <person name="Barrangou R."/>
            <person name="Klaenhammer T.R."/>
            <person name="Caufield P.W."/>
            <person name="Cui Y."/>
            <person name="Zhang H."/>
            <person name="O'Toole P.W."/>
        </authorList>
    </citation>
    <scope>NUCLEOTIDE SEQUENCE [LARGE SCALE GENOMIC DNA]</scope>
    <source>
        <strain evidence="17 18">DSM 20534</strain>
    </source>
</reference>
<dbReference type="PROSITE" id="PS51217">
    <property type="entry name" value="UVRD_HELICASE_CTER"/>
    <property type="match status" value="1"/>
</dbReference>
<comment type="catalytic activity">
    <reaction evidence="11 13">
        <text>Couples ATP hydrolysis with the unwinding of duplex DNA by translocating in the 3'-5' direction.</text>
        <dbReference type="EC" id="5.6.2.4"/>
    </reaction>
</comment>
<keyword evidence="7 13" id="KW-0067">ATP-binding</keyword>
<dbReference type="GO" id="GO:0000724">
    <property type="term" value="P:double-strand break repair via homologous recombination"/>
    <property type="evidence" value="ECO:0007669"/>
    <property type="project" value="UniProtKB-UniRule"/>
</dbReference>
<evidence type="ECO:0000256" key="1">
    <source>
        <dbReference type="ARBA" id="ARBA00022722"/>
    </source>
</evidence>
<comment type="cofactor">
    <cofactor evidence="13">
        <name>Mg(2+)</name>
        <dbReference type="ChEBI" id="CHEBI:18420"/>
    </cofactor>
</comment>
<dbReference type="GO" id="GO:0016887">
    <property type="term" value="F:ATP hydrolysis activity"/>
    <property type="evidence" value="ECO:0007669"/>
    <property type="project" value="RHEA"/>
</dbReference>
<evidence type="ECO:0000259" key="15">
    <source>
        <dbReference type="PROSITE" id="PS51198"/>
    </source>
</evidence>
<evidence type="ECO:0000313" key="17">
    <source>
        <dbReference type="EMBL" id="KRK38505.1"/>
    </source>
</evidence>
<name>A0A0R1GXL6_9LACO</name>
<evidence type="ECO:0000256" key="12">
    <source>
        <dbReference type="ARBA" id="ARBA00048988"/>
    </source>
</evidence>
<dbReference type="RefSeq" id="WP_056946153.1">
    <property type="nucleotide sequence ID" value="NZ_AZCV01000001.1"/>
</dbReference>
<evidence type="ECO:0000256" key="14">
    <source>
        <dbReference type="PROSITE-ProRule" id="PRU00560"/>
    </source>
</evidence>
<evidence type="ECO:0000256" key="5">
    <source>
        <dbReference type="ARBA" id="ARBA00022806"/>
    </source>
</evidence>
<evidence type="ECO:0000256" key="2">
    <source>
        <dbReference type="ARBA" id="ARBA00022741"/>
    </source>
</evidence>
<evidence type="ECO:0000256" key="3">
    <source>
        <dbReference type="ARBA" id="ARBA00022763"/>
    </source>
</evidence>
<protein>
    <recommendedName>
        <fullName evidence="13">ATP-dependent helicase/nuclease subunit A</fullName>
        <ecNumber evidence="13">3.1.-.-</ecNumber>
        <ecNumber evidence="13">5.6.2.4</ecNumber>
    </recommendedName>
    <alternativeName>
        <fullName evidence="13">ATP-dependent helicase/nuclease AddA</fullName>
    </alternativeName>
    <alternativeName>
        <fullName evidence="13">DNA 3'-5' helicase AddA</fullName>
    </alternativeName>
</protein>
<evidence type="ECO:0000256" key="7">
    <source>
        <dbReference type="ARBA" id="ARBA00022840"/>
    </source>
</evidence>
<evidence type="ECO:0000256" key="8">
    <source>
        <dbReference type="ARBA" id="ARBA00023125"/>
    </source>
</evidence>
<dbReference type="PANTHER" id="PTHR11070:SF48">
    <property type="entry name" value="ATP-DEPENDENT HELICASE_NUCLEASE SUBUNIT A"/>
    <property type="match status" value="1"/>
</dbReference>
<keyword evidence="6 13" id="KW-0269">Exonuclease</keyword>
<keyword evidence="5 13" id="KW-0347">Helicase</keyword>
<dbReference type="EMBL" id="AZCV01000001">
    <property type="protein sequence ID" value="KRK38505.1"/>
    <property type="molecule type" value="Genomic_DNA"/>
</dbReference>
<keyword evidence="2 13" id="KW-0547">Nucleotide-binding</keyword>
<dbReference type="GO" id="GO:0005524">
    <property type="term" value="F:ATP binding"/>
    <property type="evidence" value="ECO:0007669"/>
    <property type="project" value="UniProtKB-UniRule"/>
</dbReference>
<keyword evidence="18" id="KW-1185">Reference proteome</keyword>
<keyword evidence="9 13" id="KW-0234">DNA repair</keyword>
<keyword evidence="8 13" id="KW-0238">DNA-binding</keyword>
<dbReference type="GO" id="GO:0003690">
    <property type="term" value="F:double-stranded DNA binding"/>
    <property type="evidence" value="ECO:0007669"/>
    <property type="project" value="UniProtKB-UniRule"/>
</dbReference>
<keyword evidence="1 13" id="KW-0540">Nuclease</keyword>
<sequence length="1219" mass="138928">MSEVTYTPEQSQAINDQDLDILVSASAGSGKTKVLVERVLQKILNQSNPTPVSKLLIVTFTEAAASEMKEKIQTAIEKAIAAPENQNNDFLNQQLVDVQTANISTLHAFCLDVIRRFYYVIDLDPTFSLLTDETQAQLLREQSLANVFNRHFEEGDQEFISFIENFTGDRDFETAKAIILDLYYTAIAMPDYESLFEQARRLHSVPDTGLIHAPIFVDHITPDLIHQFRELITTIADTLRPELTEIPQLEKISNSITALQENIQRFVTGLENDASFDELREILGNSTFNRTAKSGKWDEEVKEGYDQLAAVRTAAKDLIKETWTKYFAFTEAEQAAEIETSRKYLAELIQLEREFIAEYATQKRAKNFLDFNDLEQFAYQILNPRNTATNNQMAQEFYQNKFAEILVDEYQDTNPIQEQIVLSIKKSHKNNMFMVGDVKQSIYAFRQAEPQLFMKKYVAFNDDNPANERITLAENFRSSKKVTNFVNKLFVPLMTTDFGELNYESEGQLKPAANYPKDLADAVEVSLFDKNNQEVPTTEEHAGEQVDSAPELDFNEIQMVIKRIQMMQHDHYQIFDPEIGRKREFKLSDIAILTPTRTNNLNIMEQFAHAGISLFISDAQNYFQTLELTMIMSYLKIIDNPDQDIPLVSVMRSPMYGFTEPELARIRISNQHTSFYKVLIAFGDQTPLSQKVAAFLKDLNEFRTFEKLHRISELIWQIYEQTRLVDLVTGLPNGRQRRVNLQALYERASSYESAGFKGLYQFITFIGRMQKSKKDLAQPLLADAADNSVRLMTIHGSKGLEFPIVFLVGLSGKFNTSDFNADYIIDSRAGIGLTNKHEYIKINTVIKNALAQESKKRLLEEKARVLYVALTRAGQKLILICAPNKLEQLISKFEQSKLTLTDKLNAQNFLDLMGPQLDIFHQLIKSTPDLTNELQEKENVVFIRYNPVDLIGLSSDESDQLTHDVSQSDQEPTDLLLAQAKQLFDFHYGFLAATKTTAYQAVSEIKQLFNDPDIVQLQNSQIVRATNRYLQPIEAKPAFLTSNNYGAADIGTATHLILQKHDFRQQANLDILRTEISKLVNTNQLDQALADKVDLTSIINFLKSSLAKDISQHTTTLLREVSFSTLIKASNLFKYYNDEAGKILVHGTIDGYYETERGIVLFDYKTDHLDPGDAGLTKLAAKYTGQLRLYQKAIEEFTGQPVLHKYLIALSTNELIEID</sequence>
<evidence type="ECO:0000256" key="13">
    <source>
        <dbReference type="HAMAP-Rule" id="MF_01451"/>
    </source>
</evidence>
<dbReference type="NCBIfam" id="TIGR02785">
    <property type="entry name" value="addA_Gpos"/>
    <property type="match status" value="1"/>
</dbReference>
<dbReference type="GO" id="GO:0005829">
    <property type="term" value="C:cytosol"/>
    <property type="evidence" value="ECO:0007669"/>
    <property type="project" value="TreeGrafter"/>
</dbReference>
<dbReference type="Proteomes" id="UP000050909">
    <property type="component" value="Unassembled WGS sequence"/>
</dbReference>
<dbReference type="Pfam" id="PF13361">
    <property type="entry name" value="UvrD_C"/>
    <property type="match status" value="1"/>
</dbReference>
<dbReference type="SUPFAM" id="SSF52980">
    <property type="entry name" value="Restriction endonuclease-like"/>
    <property type="match status" value="1"/>
</dbReference>
<organism evidence="17 18">
    <name type="scientific">Amylolactobacillus amylotrophicus DSM 20534</name>
    <dbReference type="NCBI Taxonomy" id="1423722"/>
    <lineage>
        <taxon>Bacteria</taxon>
        <taxon>Bacillati</taxon>
        <taxon>Bacillota</taxon>
        <taxon>Bacilli</taxon>
        <taxon>Lactobacillales</taxon>
        <taxon>Lactobacillaceae</taxon>
        <taxon>Amylolactobacillus</taxon>
    </lineage>
</organism>
<dbReference type="InterPro" id="IPR011604">
    <property type="entry name" value="PDDEXK-like_dom_sf"/>
</dbReference>
<gene>
    <name evidence="13" type="primary">addA</name>
    <name evidence="17" type="ORF">FC62_GL000191</name>
</gene>
<dbReference type="Gene3D" id="3.90.320.10">
    <property type="match status" value="1"/>
</dbReference>
<evidence type="ECO:0000313" key="18">
    <source>
        <dbReference type="Proteomes" id="UP000050909"/>
    </source>
</evidence>
<evidence type="ECO:0000256" key="11">
    <source>
        <dbReference type="ARBA" id="ARBA00034617"/>
    </source>
</evidence>
<comment type="similarity">
    <text evidence="13">Belongs to the helicase family. AddA subfamily.</text>
</comment>
<dbReference type="InterPro" id="IPR027417">
    <property type="entry name" value="P-loop_NTPase"/>
</dbReference>
<dbReference type="PANTHER" id="PTHR11070">
    <property type="entry name" value="UVRD / RECB / PCRA DNA HELICASE FAMILY MEMBER"/>
    <property type="match status" value="1"/>
</dbReference>
<dbReference type="InterPro" id="IPR014016">
    <property type="entry name" value="UvrD-like_ATP-bd"/>
</dbReference>
<dbReference type="HAMAP" id="MF_01451">
    <property type="entry name" value="AddA"/>
    <property type="match status" value="1"/>
</dbReference>
<dbReference type="AlphaFoldDB" id="A0A0R1GXL6"/>